<dbReference type="InterPro" id="IPR027417">
    <property type="entry name" value="P-loop_NTPase"/>
</dbReference>
<dbReference type="PANTHER" id="PTHR23408">
    <property type="entry name" value="METHYLMALONYL-COA MUTASE"/>
    <property type="match status" value="1"/>
</dbReference>
<dbReference type="NCBIfam" id="NF006958">
    <property type="entry name" value="PRK09435.1"/>
    <property type="match status" value="1"/>
</dbReference>
<sequence>MKSTLHERPGCRTPEAPGVARRQRPLSREEYLSGILRGDRSVLARAVTLIESAREADRELAEQIVEDCLPHSGHSIRVGITGAPGAGKSTLIEALGRYLIAEQQQKVAVLAVDPSSQISGGSILGDKTRMTTLSASEMAFIRPSPSKGIAGGVAQRTREAMLLCEAAGYGAILVETVGVGQSETAVHEMVDFFLLITIGGAGDELQGIKRGVMELTDLVAVNKADGTNIAAAERARAEAQNALHYFPAAGSGWTPRAMTCSSLTGAGIRELWECVLEYTMLTKTNGWLARTRRAQQKRWMHEMIEQALRQRFDAHPAVRHSMEALEKDVAEGRTTSFRAARMLLEMYSQSIAE</sequence>
<dbReference type="GO" id="GO:0003924">
    <property type="term" value="F:GTPase activity"/>
    <property type="evidence" value="ECO:0007669"/>
    <property type="project" value="InterPro"/>
</dbReference>
<feature type="domain" description="AAA+ ATPase" evidence="3">
    <location>
        <begin position="74"/>
        <end position="247"/>
    </location>
</feature>
<evidence type="ECO:0000313" key="4">
    <source>
        <dbReference type="EMBL" id="SPE21673.1"/>
    </source>
</evidence>
<dbReference type="GO" id="GO:0005737">
    <property type="term" value="C:cytoplasm"/>
    <property type="evidence" value="ECO:0007669"/>
    <property type="project" value="TreeGrafter"/>
</dbReference>
<reference evidence="5" key="1">
    <citation type="submission" date="2018-02" db="EMBL/GenBank/DDBJ databases">
        <authorList>
            <person name="Hausmann B."/>
        </authorList>
    </citation>
    <scope>NUCLEOTIDE SEQUENCE [LARGE SCALE GENOMIC DNA]</scope>
    <source>
        <strain evidence="5">Peat soil MAG SbA5</strain>
    </source>
</reference>
<evidence type="ECO:0000256" key="2">
    <source>
        <dbReference type="SAM" id="MobiDB-lite"/>
    </source>
</evidence>
<dbReference type="Gene3D" id="3.40.50.300">
    <property type="entry name" value="P-loop containing nucleotide triphosphate hydrolases"/>
    <property type="match status" value="1"/>
</dbReference>
<feature type="region of interest" description="Disordered" evidence="2">
    <location>
        <begin position="1"/>
        <end position="25"/>
    </location>
</feature>
<evidence type="ECO:0000259" key="3">
    <source>
        <dbReference type="SMART" id="SM00382"/>
    </source>
</evidence>
<dbReference type="SUPFAM" id="SSF52540">
    <property type="entry name" value="P-loop containing nucleoside triphosphate hydrolases"/>
    <property type="match status" value="1"/>
</dbReference>
<dbReference type="NCBIfam" id="TIGR00750">
    <property type="entry name" value="lao"/>
    <property type="match status" value="1"/>
</dbReference>
<feature type="compositionally biased region" description="Basic and acidic residues" evidence="2">
    <location>
        <begin position="1"/>
        <end position="10"/>
    </location>
</feature>
<dbReference type="OrthoDB" id="9778292at2"/>
<dbReference type="AlphaFoldDB" id="A0A2N9LEY5"/>
<dbReference type="EMBL" id="OKRB01000089">
    <property type="protein sequence ID" value="SPE21673.1"/>
    <property type="molecule type" value="Genomic_DNA"/>
</dbReference>
<accession>A0A2N9LEY5</accession>
<protein>
    <submittedName>
        <fullName evidence="4">Methylmalonyl-CoA mutase accessory protein</fullName>
    </submittedName>
</protein>
<organism evidence="4 5">
    <name type="scientific">Candidatus Sulfuritelmatomonas gaucii</name>
    <dbReference type="NCBI Taxonomy" id="2043161"/>
    <lineage>
        <taxon>Bacteria</taxon>
        <taxon>Pseudomonadati</taxon>
        <taxon>Acidobacteriota</taxon>
        <taxon>Terriglobia</taxon>
        <taxon>Terriglobales</taxon>
        <taxon>Acidobacteriaceae</taxon>
        <taxon>Candidatus Sulfuritelmatomonas</taxon>
    </lineage>
</organism>
<evidence type="ECO:0000313" key="5">
    <source>
        <dbReference type="Proteomes" id="UP000239735"/>
    </source>
</evidence>
<proteinExistence type="inferred from homology"/>
<dbReference type="GO" id="GO:0005525">
    <property type="term" value="F:GTP binding"/>
    <property type="evidence" value="ECO:0007669"/>
    <property type="project" value="InterPro"/>
</dbReference>
<comment type="similarity">
    <text evidence="1">Belongs to the SIMIBI class G3E GTPase family. ArgK/MeaB subfamily.</text>
</comment>
<dbReference type="Pfam" id="PF03308">
    <property type="entry name" value="MeaB"/>
    <property type="match status" value="1"/>
</dbReference>
<dbReference type="PANTHER" id="PTHR23408:SF3">
    <property type="entry name" value="METHYLMALONIC ACIDURIA TYPE A PROTEIN, MITOCHONDRIAL"/>
    <property type="match status" value="1"/>
</dbReference>
<dbReference type="CDD" id="cd03114">
    <property type="entry name" value="MMAA-like"/>
    <property type="match status" value="1"/>
</dbReference>
<name>A0A2N9LEY5_9BACT</name>
<dbReference type="Gene3D" id="1.10.287.130">
    <property type="match status" value="1"/>
</dbReference>
<dbReference type="Gene3D" id="1.20.5.170">
    <property type="match status" value="1"/>
</dbReference>
<gene>
    <name evidence="4" type="primary">meaB</name>
    <name evidence="4" type="ORF">SBA5_320045</name>
</gene>
<evidence type="ECO:0000256" key="1">
    <source>
        <dbReference type="ARBA" id="ARBA00009625"/>
    </source>
</evidence>
<dbReference type="Proteomes" id="UP000239735">
    <property type="component" value="Unassembled WGS sequence"/>
</dbReference>
<dbReference type="SMART" id="SM00382">
    <property type="entry name" value="AAA"/>
    <property type="match status" value="1"/>
</dbReference>
<dbReference type="InterPro" id="IPR005129">
    <property type="entry name" value="GTPase_ArgK"/>
</dbReference>
<dbReference type="InterPro" id="IPR003593">
    <property type="entry name" value="AAA+_ATPase"/>
</dbReference>